<evidence type="ECO:0000313" key="2">
    <source>
        <dbReference type="Proteomes" id="UP000800094"/>
    </source>
</evidence>
<dbReference type="AlphaFoldDB" id="A0A6A6IMN7"/>
<dbReference type="Proteomes" id="UP000800094">
    <property type="component" value="Unassembled WGS sequence"/>
</dbReference>
<evidence type="ECO:0000313" key="1">
    <source>
        <dbReference type="EMBL" id="KAF2251489.1"/>
    </source>
</evidence>
<protein>
    <submittedName>
        <fullName evidence="1">Uncharacterized protein</fullName>
    </submittedName>
</protein>
<dbReference type="OrthoDB" id="5150738at2759"/>
<sequence>MGRVVIEGKRKLTVEEREEVKGAVMIPVDYDADPKTNWELTAEIGTSIFPEAIVDGLKNKVGDRKTKGIGEEILKFFDKWKPCAGDDSEVKIKGFDSLGPWIVN</sequence>
<reference evidence="1" key="1">
    <citation type="journal article" date="2020" name="Stud. Mycol.">
        <title>101 Dothideomycetes genomes: a test case for predicting lifestyles and emergence of pathogens.</title>
        <authorList>
            <person name="Haridas S."/>
            <person name="Albert R."/>
            <person name="Binder M."/>
            <person name="Bloem J."/>
            <person name="Labutti K."/>
            <person name="Salamov A."/>
            <person name="Andreopoulos B."/>
            <person name="Baker S."/>
            <person name="Barry K."/>
            <person name="Bills G."/>
            <person name="Bluhm B."/>
            <person name="Cannon C."/>
            <person name="Castanera R."/>
            <person name="Culley D."/>
            <person name="Daum C."/>
            <person name="Ezra D."/>
            <person name="Gonzalez J."/>
            <person name="Henrissat B."/>
            <person name="Kuo A."/>
            <person name="Liang C."/>
            <person name="Lipzen A."/>
            <person name="Lutzoni F."/>
            <person name="Magnuson J."/>
            <person name="Mondo S."/>
            <person name="Nolan M."/>
            <person name="Ohm R."/>
            <person name="Pangilinan J."/>
            <person name="Park H.-J."/>
            <person name="Ramirez L."/>
            <person name="Alfaro M."/>
            <person name="Sun H."/>
            <person name="Tritt A."/>
            <person name="Yoshinaga Y."/>
            <person name="Zwiers L.-H."/>
            <person name="Turgeon B."/>
            <person name="Goodwin S."/>
            <person name="Spatafora J."/>
            <person name="Crous P."/>
            <person name="Grigoriev I."/>
        </authorList>
    </citation>
    <scope>NUCLEOTIDE SEQUENCE</scope>
    <source>
        <strain evidence="1">CBS 122368</strain>
    </source>
</reference>
<dbReference type="RefSeq" id="XP_033686493.1">
    <property type="nucleotide sequence ID" value="XM_033833167.1"/>
</dbReference>
<dbReference type="EMBL" id="ML987193">
    <property type="protein sequence ID" value="KAF2251489.1"/>
    <property type="molecule type" value="Genomic_DNA"/>
</dbReference>
<keyword evidence="2" id="KW-1185">Reference proteome</keyword>
<gene>
    <name evidence="1" type="ORF">BU26DRAFT_563426</name>
</gene>
<dbReference type="GeneID" id="54586497"/>
<proteinExistence type="predicted"/>
<accession>A0A6A6IMN7</accession>
<name>A0A6A6IMN7_9PLEO</name>
<organism evidence="1 2">
    <name type="scientific">Trematosphaeria pertusa</name>
    <dbReference type="NCBI Taxonomy" id="390896"/>
    <lineage>
        <taxon>Eukaryota</taxon>
        <taxon>Fungi</taxon>
        <taxon>Dikarya</taxon>
        <taxon>Ascomycota</taxon>
        <taxon>Pezizomycotina</taxon>
        <taxon>Dothideomycetes</taxon>
        <taxon>Pleosporomycetidae</taxon>
        <taxon>Pleosporales</taxon>
        <taxon>Massarineae</taxon>
        <taxon>Trematosphaeriaceae</taxon>
        <taxon>Trematosphaeria</taxon>
    </lineage>
</organism>